<gene>
    <name evidence="1" type="ORF">HW932_01745</name>
</gene>
<dbReference type="RefSeq" id="WP_176974776.1">
    <property type="nucleotide sequence ID" value="NZ_JABZEO010000001.1"/>
</dbReference>
<accession>A0A850R9M9</accession>
<protein>
    <submittedName>
        <fullName evidence="1">Uncharacterized protein</fullName>
    </submittedName>
</protein>
<keyword evidence="2" id="KW-1185">Reference proteome</keyword>
<evidence type="ECO:0000313" key="1">
    <source>
        <dbReference type="EMBL" id="NVZ07982.1"/>
    </source>
</evidence>
<dbReference type="EMBL" id="JABZEO010000001">
    <property type="protein sequence ID" value="NVZ07982.1"/>
    <property type="molecule type" value="Genomic_DNA"/>
</dbReference>
<proteinExistence type="predicted"/>
<name>A0A850R9M9_9GAMM</name>
<reference evidence="1 2" key="1">
    <citation type="submission" date="2020-06" db="EMBL/GenBank/DDBJ databases">
        <title>Whole-genome sequence of Allochromatium humboldtianum DSM 21881, type strain.</title>
        <authorList>
            <person name="Kyndt J.A."/>
            <person name="Meyer T.E."/>
        </authorList>
    </citation>
    <scope>NUCLEOTIDE SEQUENCE [LARGE SCALE GENOMIC DNA]</scope>
    <source>
        <strain evidence="1 2">DSM 21881</strain>
    </source>
</reference>
<dbReference type="AlphaFoldDB" id="A0A850R9M9"/>
<organism evidence="1 2">
    <name type="scientific">Allochromatium humboldtianum</name>
    <dbReference type="NCBI Taxonomy" id="504901"/>
    <lineage>
        <taxon>Bacteria</taxon>
        <taxon>Pseudomonadati</taxon>
        <taxon>Pseudomonadota</taxon>
        <taxon>Gammaproteobacteria</taxon>
        <taxon>Chromatiales</taxon>
        <taxon>Chromatiaceae</taxon>
        <taxon>Allochromatium</taxon>
    </lineage>
</organism>
<dbReference type="Proteomes" id="UP000592294">
    <property type="component" value="Unassembled WGS sequence"/>
</dbReference>
<sequence>MTMFVKIVRVPGSVSEIALNDGATVADALAAADITPSSNEELTVNGHASAQDATLSDGARIVLAKAAKSAA</sequence>
<comment type="caution">
    <text evidence="1">The sequence shown here is derived from an EMBL/GenBank/DDBJ whole genome shotgun (WGS) entry which is preliminary data.</text>
</comment>
<evidence type="ECO:0000313" key="2">
    <source>
        <dbReference type="Proteomes" id="UP000592294"/>
    </source>
</evidence>